<sequence>MPSFDVVSKVDAQTLDNAINTAKKEILNRFDFRDSKSSIELDKKTSIIHIISENEMRVKAIVDVIITRMVKQGLDAKSLDLSAEPYPSGATVRLDLKVKEGIDKEAAKKMVKDIKDSNLKVQASIMDDQLRITGKKIDDLQAVIAHLRKKDYGLPLQFTNMKA</sequence>
<accession>A0A6C0GSS2</accession>
<dbReference type="RefSeq" id="WP_162446497.1">
    <property type="nucleotide sequence ID" value="NZ_CP048222.1"/>
</dbReference>
<comment type="similarity">
    <text evidence="2 3">Belongs to the YajQ family.</text>
</comment>
<reference evidence="4 5" key="1">
    <citation type="submission" date="2020-01" db="EMBL/GenBank/DDBJ databases">
        <authorList>
            <person name="Kim M.K."/>
        </authorList>
    </citation>
    <scope>NUCLEOTIDE SEQUENCE [LARGE SCALE GENOMIC DNA]</scope>
    <source>
        <strain evidence="4 5">172606-1</strain>
    </source>
</reference>
<dbReference type="InterPro" id="IPR036183">
    <property type="entry name" value="YajQ-like_sf"/>
</dbReference>
<dbReference type="GO" id="GO:0005829">
    <property type="term" value="C:cytosol"/>
    <property type="evidence" value="ECO:0007669"/>
    <property type="project" value="TreeGrafter"/>
</dbReference>
<dbReference type="SUPFAM" id="SSF89963">
    <property type="entry name" value="YajQ-like"/>
    <property type="match status" value="2"/>
</dbReference>
<dbReference type="PANTHER" id="PTHR30476:SF0">
    <property type="entry name" value="UPF0234 PROTEIN YAJQ"/>
    <property type="match status" value="1"/>
</dbReference>
<comment type="function">
    <text evidence="3">Nucleotide-binding protein.</text>
</comment>
<dbReference type="Gene3D" id="3.30.70.990">
    <property type="entry name" value="YajQ-like, domain 2"/>
    <property type="match status" value="1"/>
</dbReference>
<name>A0A6C0GSS2_9BACT</name>
<dbReference type="CDD" id="cd11740">
    <property type="entry name" value="YajQ_like"/>
    <property type="match status" value="1"/>
</dbReference>
<dbReference type="InterPro" id="IPR035571">
    <property type="entry name" value="UPF0234-like_C"/>
</dbReference>
<organism evidence="4 5">
    <name type="scientific">Rhodocytophaga rosea</name>
    <dbReference type="NCBI Taxonomy" id="2704465"/>
    <lineage>
        <taxon>Bacteria</taxon>
        <taxon>Pseudomonadati</taxon>
        <taxon>Bacteroidota</taxon>
        <taxon>Cytophagia</taxon>
        <taxon>Cytophagales</taxon>
        <taxon>Rhodocytophagaceae</taxon>
        <taxon>Rhodocytophaga</taxon>
    </lineage>
</organism>
<dbReference type="AlphaFoldDB" id="A0A6C0GSS2"/>
<evidence type="ECO:0000256" key="2">
    <source>
        <dbReference type="ARBA" id="ARBA00093450"/>
    </source>
</evidence>
<dbReference type="KEGG" id="rhoz:GXP67_29650"/>
<dbReference type="InterPro" id="IPR035570">
    <property type="entry name" value="UPF0234_N"/>
</dbReference>
<dbReference type="EMBL" id="CP048222">
    <property type="protein sequence ID" value="QHT70520.1"/>
    <property type="molecule type" value="Genomic_DNA"/>
</dbReference>
<dbReference type="HAMAP" id="MF_00632">
    <property type="entry name" value="UPF0234"/>
    <property type="match status" value="1"/>
</dbReference>
<evidence type="ECO:0000256" key="3">
    <source>
        <dbReference type="HAMAP-Rule" id="MF_00632"/>
    </source>
</evidence>
<dbReference type="PANTHER" id="PTHR30476">
    <property type="entry name" value="UPF0234 PROTEIN YAJQ"/>
    <property type="match status" value="1"/>
</dbReference>
<dbReference type="Proteomes" id="UP000480178">
    <property type="component" value="Chromosome"/>
</dbReference>
<dbReference type="NCBIfam" id="NF003819">
    <property type="entry name" value="PRK05412.1"/>
    <property type="match status" value="1"/>
</dbReference>
<evidence type="ECO:0000313" key="5">
    <source>
        <dbReference type="Proteomes" id="UP000480178"/>
    </source>
</evidence>
<evidence type="ECO:0000313" key="4">
    <source>
        <dbReference type="EMBL" id="QHT70520.1"/>
    </source>
</evidence>
<keyword evidence="5" id="KW-1185">Reference proteome</keyword>
<dbReference type="Pfam" id="PF04461">
    <property type="entry name" value="YajQ"/>
    <property type="match status" value="1"/>
</dbReference>
<keyword evidence="1 3" id="KW-0547">Nucleotide-binding</keyword>
<dbReference type="Gene3D" id="3.30.70.860">
    <property type="match status" value="1"/>
</dbReference>
<dbReference type="GO" id="GO:0000166">
    <property type="term" value="F:nucleotide binding"/>
    <property type="evidence" value="ECO:0007669"/>
    <property type="project" value="UniProtKB-UniRule"/>
</dbReference>
<protein>
    <recommendedName>
        <fullName evidence="3">Nucleotide-binding protein GXP67_29650</fullName>
    </recommendedName>
</protein>
<dbReference type="InterPro" id="IPR007551">
    <property type="entry name" value="YajQ/Smlt4090-like"/>
</dbReference>
<gene>
    <name evidence="4" type="ORF">GXP67_29650</name>
</gene>
<proteinExistence type="inferred from homology"/>
<evidence type="ECO:0000256" key="1">
    <source>
        <dbReference type="ARBA" id="ARBA00022741"/>
    </source>
</evidence>